<gene>
    <name evidence="7" type="ORF">Fcan01_13687</name>
</gene>
<feature type="signal peptide" evidence="5">
    <location>
        <begin position="1"/>
        <end position="18"/>
    </location>
</feature>
<evidence type="ECO:0000256" key="2">
    <source>
        <dbReference type="ARBA" id="ARBA00023157"/>
    </source>
</evidence>
<organism evidence="7 8">
    <name type="scientific">Folsomia candida</name>
    <name type="common">Springtail</name>
    <dbReference type="NCBI Taxonomy" id="158441"/>
    <lineage>
        <taxon>Eukaryota</taxon>
        <taxon>Metazoa</taxon>
        <taxon>Ecdysozoa</taxon>
        <taxon>Arthropoda</taxon>
        <taxon>Hexapoda</taxon>
        <taxon>Collembola</taxon>
        <taxon>Entomobryomorpha</taxon>
        <taxon>Isotomoidea</taxon>
        <taxon>Isotomidae</taxon>
        <taxon>Proisotominae</taxon>
        <taxon>Folsomia</taxon>
    </lineage>
</organism>
<feature type="region of interest" description="Disordered" evidence="4">
    <location>
        <begin position="402"/>
        <end position="422"/>
    </location>
</feature>
<evidence type="ECO:0000256" key="4">
    <source>
        <dbReference type="SAM" id="MobiDB-lite"/>
    </source>
</evidence>
<dbReference type="Pfam" id="PF16077">
    <property type="entry name" value="Spaetzle"/>
    <property type="match status" value="1"/>
</dbReference>
<feature type="domain" description="Spaetzle" evidence="6">
    <location>
        <begin position="490"/>
        <end position="583"/>
    </location>
</feature>
<comment type="caution">
    <text evidence="7">The sequence shown here is derived from an EMBL/GenBank/DDBJ whole genome shotgun (WGS) entry which is preliminary data.</text>
</comment>
<dbReference type="GO" id="GO:0008083">
    <property type="term" value="F:growth factor activity"/>
    <property type="evidence" value="ECO:0007669"/>
    <property type="project" value="TreeGrafter"/>
</dbReference>
<keyword evidence="1 5" id="KW-0732">Signal</keyword>
<dbReference type="Gene3D" id="2.10.90.10">
    <property type="entry name" value="Cystine-knot cytokines"/>
    <property type="match status" value="1"/>
</dbReference>
<evidence type="ECO:0000256" key="5">
    <source>
        <dbReference type="SAM" id="SignalP"/>
    </source>
</evidence>
<feature type="compositionally biased region" description="Polar residues" evidence="4">
    <location>
        <begin position="349"/>
        <end position="358"/>
    </location>
</feature>
<feature type="region of interest" description="Disordered" evidence="4">
    <location>
        <begin position="328"/>
        <end position="364"/>
    </location>
</feature>
<evidence type="ECO:0000256" key="1">
    <source>
        <dbReference type="ARBA" id="ARBA00022729"/>
    </source>
</evidence>
<dbReference type="FunFam" id="2.10.90.10:FF:000056">
    <property type="entry name" value="Protein spaetzle"/>
    <property type="match status" value="1"/>
</dbReference>
<dbReference type="EMBL" id="LNIX01000007">
    <property type="protein sequence ID" value="OXA51766.1"/>
    <property type="molecule type" value="Genomic_DNA"/>
</dbReference>
<keyword evidence="8" id="KW-1185">Reference proteome</keyword>
<dbReference type="GO" id="GO:0005121">
    <property type="term" value="F:Toll binding"/>
    <property type="evidence" value="ECO:0007669"/>
    <property type="project" value="TreeGrafter"/>
</dbReference>
<evidence type="ECO:0000256" key="3">
    <source>
        <dbReference type="ARBA" id="ARBA00023180"/>
    </source>
</evidence>
<accession>A0A226E5G3</accession>
<dbReference type="InterPro" id="IPR032104">
    <property type="entry name" value="Spaetzle"/>
</dbReference>
<dbReference type="GO" id="GO:0045087">
    <property type="term" value="P:innate immune response"/>
    <property type="evidence" value="ECO:0007669"/>
    <property type="project" value="TreeGrafter"/>
</dbReference>
<feature type="region of interest" description="Disordered" evidence="4">
    <location>
        <begin position="614"/>
        <end position="645"/>
    </location>
</feature>
<dbReference type="Proteomes" id="UP000198287">
    <property type="component" value="Unassembled WGS sequence"/>
</dbReference>
<reference evidence="7 8" key="1">
    <citation type="submission" date="2015-12" db="EMBL/GenBank/DDBJ databases">
        <title>The genome of Folsomia candida.</title>
        <authorList>
            <person name="Faddeeva A."/>
            <person name="Derks M.F."/>
            <person name="Anvar Y."/>
            <person name="Smit S."/>
            <person name="Van Straalen N."/>
            <person name="Roelofs D."/>
        </authorList>
    </citation>
    <scope>NUCLEOTIDE SEQUENCE [LARGE SCALE GENOMIC DNA]</scope>
    <source>
        <strain evidence="7 8">VU population</strain>
        <tissue evidence="7">Whole body</tissue>
    </source>
</reference>
<feature type="region of interest" description="Disordered" evidence="4">
    <location>
        <begin position="21"/>
        <end position="135"/>
    </location>
</feature>
<dbReference type="SUPFAM" id="SSF57501">
    <property type="entry name" value="Cystine-knot cytokines"/>
    <property type="match status" value="1"/>
</dbReference>
<feature type="compositionally biased region" description="Polar residues" evidence="4">
    <location>
        <begin position="617"/>
        <end position="628"/>
    </location>
</feature>
<dbReference type="InterPro" id="IPR029034">
    <property type="entry name" value="Cystine-knot_cytokine"/>
</dbReference>
<feature type="chain" id="PRO_5012172097" evidence="5">
    <location>
        <begin position="19"/>
        <end position="701"/>
    </location>
</feature>
<dbReference type="PANTHER" id="PTHR23199">
    <property type="entry name" value="NEUROTROPHIN 1-RELATED"/>
    <property type="match status" value="1"/>
</dbReference>
<feature type="compositionally biased region" description="Basic and acidic residues" evidence="4">
    <location>
        <begin position="630"/>
        <end position="640"/>
    </location>
</feature>
<proteinExistence type="predicted"/>
<keyword evidence="3" id="KW-0325">Glycoprotein</keyword>
<evidence type="ECO:0000313" key="8">
    <source>
        <dbReference type="Proteomes" id="UP000198287"/>
    </source>
</evidence>
<evidence type="ECO:0000259" key="6">
    <source>
        <dbReference type="Pfam" id="PF16077"/>
    </source>
</evidence>
<protein>
    <submittedName>
        <fullName evidence="7">Protein spaetzle</fullName>
    </submittedName>
</protein>
<dbReference type="GO" id="GO:0021556">
    <property type="term" value="P:central nervous system formation"/>
    <property type="evidence" value="ECO:0007669"/>
    <property type="project" value="TreeGrafter"/>
</dbReference>
<dbReference type="InterPro" id="IPR052444">
    <property type="entry name" value="Spz/Toll_ligand-like"/>
</dbReference>
<name>A0A226E5G3_FOLCA</name>
<feature type="compositionally biased region" description="Low complexity" evidence="4">
    <location>
        <begin position="96"/>
        <end position="114"/>
    </location>
</feature>
<keyword evidence="2" id="KW-1015">Disulfide bond</keyword>
<dbReference type="AlphaFoldDB" id="A0A226E5G3"/>
<dbReference type="PANTHER" id="PTHR23199:SF12">
    <property type="entry name" value="NEUROTROPHIN 1-RELATED"/>
    <property type="match status" value="1"/>
</dbReference>
<sequence>MILTLLCQILLMDTRTLAFPQDSGRPTTPSPPLHLPLLSSLSHPPPPHLTTPMAGRSASDLPFRPSSSSSSSKSVRNNITTPIIYNNGKTRPFTASSKSQNSRSTSSSRSSQYIRTRRDPIASPQYQKSSSDWLVPPFNPTQRPRGGSLATASNFNSYGLAYRSILPIRSSPNSHNVNRYTGLYRNRNIFSNGENNDNNNDDYNYNGNIQQYEKISPQEKNDISVNLPSLLGDDNDHFNLPVEKHHLTTTTTAESKTNSAPATEVGSISSTLEMKDVYGGGDLMSRDGISNQAISPNTPKSVAIRQPKLHKPMANEEQDTAIVFPGSVYRSPNKRAGGGGGGSVRPGKATSSTPQFSTTDDEYVPPPLKSLDKAAFESLKLLLETKRISQLLNARTASPKIGSGYASGRPTSTTQPTLDIRGRPKCATQNSGYCDEIDTYPKDFFDSILKNSLTLTPDVFQEVFGDSVDNKTVASDLAGRDGLNLMLDSPLCSSIEHTIYPKVAENKDGKFMYIVNHDEYIQGVRVEKCVKEGSPCLYLEGSLTGYQSTCRQKYIYRKLLAFTRDGKATTDTFRLPACCVCHVRSVFVDDRINTAGFGSDNTDYAPSSVIIPKKSGENSTISDPTNGTVVEHEDGDDKLSDNTSSSFTATEISHDDVMDFPTVLPDTVAAFKNGSGAPEEFAITEDEGVTGDPLISFRAFK</sequence>
<evidence type="ECO:0000313" key="7">
    <source>
        <dbReference type="EMBL" id="OXA51766.1"/>
    </source>
</evidence>
<dbReference type="STRING" id="158441.A0A226E5G3"/>
<dbReference type="GO" id="GO:0005615">
    <property type="term" value="C:extracellular space"/>
    <property type="evidence" value="ECO:0007669"/>
    <property type="project" value="UniProtKB-ARBA"/>
</dbReference>
<dbReference type="OrthoDB" id="6359065at2759"/>
<feature type="compositionally biased region" description="Polar residues" evidence="4">
    <location>
        <begin position="75"/>
        <end position="95"/>
    </location>
</feature>